<feature type="compositionally biased region" description="Low complexity" evidence="1">
    <location>
        <begin position="28"/>
        <end position="46"/>
    </location>
</feature>
<evidence type="ECO:0000313" key="2">
    <source>
        <dbReference type="EMBL" id="SDJ53763.1"/>
    </source>
</evidence>
<dbReference type="AlphaFoldDB" id="A0A7Z7FPE8"/>
<proteinExistence type="predicted"/>
<feature type="compositionally biased region" description="Polar residues" evidence="1">
    <location>
        <begin position="1"/>
        <end position="17"/>
    </location>
</feature>
<accession>A0A7Z7FPE8</accession>
<name>A0A7Z7FPE8_9BURK</name>
<comment type="caution">
    <text evidence="2">The sequence shown here is derived from an EMBL/GenBank/DDBJ whole genome shotgun (WGS) entry which is preliminary data.</text>
</comment>
<gene>
    <name evidence="2" type="ORF">SAMN04487926_16016</name>
</gene>
<keyword evidence="3" id="KW-1185">Reference proteome</keyword>
<dbReference type="Proteomes" id="UP000198900">
    <property type="component" value="Unassembled WGS sequence"/>
</dbReference>
<organism evidence="2 3">
    <name type="scientific">Paraburkholderia steynii</name>
    <dbReference type="NCBI Taxonomy" id="1245441"/>
    <lineage>
        <taxon>Bacteria</taxon>
        <taxon>Pseudomonadati</taxon>
        <taxon>Pseudomonadota</taxon>
        <taxon>Betaproteobacteria</taxon>
        <taxon>Burkholderiales</taxon>
        <taxon>Burkholderiaceae</taxon>
        <taxon>Paraburkholderia</taxon>
    </lineage>
</organism>
<feature type="region of interest" description="Disordered" evidence="1">
    <location>
        <begin position="1"/>
        <end position="54"/>
    </location>
</feature>
<protein>
    <submittedName>
        <fullName evidence="2">Uncharacterized protein</fullName>
    </submittedName>
</protein>
<reference evidence="2" key="1">
    <citation type="submission" date="2016-10" db="EMBL/GenBank/DDBJ databases">
        <authorList>
            <person name="Varghese N."/>
            <person name="Submissions S."/>
        </authorList>
    </citation>
    <scope>NUCLEOTIDE SEQUENCE [LARGE SCALE GENOMIC DNA]</scope>
    <source>
        <strain evidence="2">YR281</strain>
    </source>
</reference>
<sequence>MNALTARSNSSTEQTGKPRNKRAPCCTSSSRSDGRYSARYSSSGSVEESDSMISGPGNGPLETLLVTVCIMYPFLQAVGFFQGAGFVYQLRAIGCGRAKSSFAEVQNEWDPCRYTIFPLLNAPHIGRQCIAHRRLDRVHDAGRPGPHVPPQQRCRHRRGEKRENHEHGVHIWRQDAHLQADRQKHKFHQPASIH</sequence>
<dbReference type="EMBL" id="FNDI01000060">
    <property type="protein sequence ID" value="SDJ53763.1"/>
    <property type="molecule type" value="Genomic_DNA"/>
</dbReference>
<evidence type="ECO:0000313" key="3">
    <source>
        <dbReference type="Proteomes" id="UP000198900"/>
    </source>
</evidence>
<evidence type="ECO:0000256" key="1">
    <source>
        <dbReference type="SAM" id="MobiDB-lite"/>
    </source>
</evidence>
<feature type="region of interest" description="Disordered" evidence="1">
    <location>
        <begin position="141"/>
        <end position="167"/>
    </location>
</feature>